<dbReference type="CDD" id="cd11641">
    <property type="entry name" value="Precorrin-4_C11-MT"/>
    <property type="match status" value="1"/>
</dbReference>
<evidence type="ECO:0000256" key="3">
    <source>
        <dbReference type="ARBA" id="ARBA00022603"/>
    </source>
</evidence>
<dbReference type="GO" id="GO:0009236">
    <property type="term" value="P:cobalamin biosynthetic process"/>
    <property type="evidence" value="ECO:0007669"/>
    <property type="project" value="UniProtKB-KW"/>
</dbReference>
<dbReference type="GO" id="GO:0032259">
    <property type="term" value="P:methylation"/>
    <property type="evidence" value="ECO:0007669"/>
    <property type="project" value="UniProtKB-KW"/>
</dbReference>
<dbReference type="PANTHER" id="PTHR45790:SF4">
    <property type="entry name" value="COBALT-PRECORRIN-4 C(11)-METHYLTRANSFERASE"/>
    <property type="match status" value="1"/>
</dbReference>
<keyword evidence="5" id="KW-0949">S-adenosyl-L-methionine</keyword>
<keyword evidence="8" id="KW-1185">Reference proteome</keyword>
<dbReference type="EMBL" id="JXYS01000025">
    <property type="protein sequence ID" value="KJF18106.1"/>
    <property type="molecule type" value="Genomic_DNA"/>
</dbReference>
<keyword evidence="2" id="KW-0169">Cobalamin biosynthesis</keyword>
<evidence type="ECO:0000256" key="2">
    <source>
        <dbReference type="ARBA" id="ARBA00022573"/>
    </source>
</evidence>
<accession>A0A0D8HLX6</accession>
<gene>
    <name evidence="7" type="primary">cbiF</name>
    <name evidence="7" type="ORF">AXFE_10070</name>
</gene>
<dbReference type="InterPro" id="IPR000878">
    <property type="entry name" value="4pyrrol_Mease"/>
</dbReference>
<proteinExistence type="inferred from homology"/>
<dbReference type="AlphaFoldDB" id="A0A0D8HLX6"/>
<organism evidence="7 8">
    <name type="scientific">Acidithrix ferrooxidans</name>
    <dbReference type="NCBI Taxonomy" id="1280514"/>
    <lineage>
        <taxon>Bacteria</taxon>
        <taxon>Bacillati</taxon>
        <taxon>Actinomycetota</taxon>
        <taxon>Acidimicrobiia</taxon>
        <taxon>Acidimicrobiales</taxon>
        <taxon>Acidimicrobiaceae</taxon>
        <taxon>Acidithrix</taxon>
    </lineage>
</organism>
<dbReference type="NCBIfam" id="TIGR01465">
    <property type="entry name" value="cobM_cbiF"/>
    <property type="match status" value="1"/>
</dbReference>
<evidence type="ECO:0000256" key="4">
    <source>
        <dbReference type="ARBA" id="ARBA00022679"/>
    </source>
</evidence>
<dbReference type="OrthoDB" id="9815856at2"/>
<dbReference type="PANTHER" id="PTHR45790">
    <property type="entry name" value="SIROHEME SYNTHASE-RELATED"/>
    <property type="match status" value="1"/>
</dbReference>
<reference evidence="7 8" key="1">
    <citation type="submission" date="2015-01" db="EMBL/GenBank/DDBJ databases">
        <title>Draft genome of the acidophilic iron oxidizer Acidithrix ferrooxidans strain Py-F3.</title>
        <authorList>
            <person name="Poehlein A."/>
            <person name="Eisen S."/>
            <person name="Schloemann M."/>
            <person name="Johnson B.D."/>
            <person name="Daniel R."/>
            <person name="Muehling M."/>
        </authorList>
    </citation>
    <scope>NUCLEOTIDE SEQUENCE [LARGE SCALE GENOMIC DNA]</scope>
    <source>
        <strain evidence="7 8">Py-F3</strain>
    </source>
</reference>
<evidence type="ECO:0000256" key="1">
    <source>
        <dbReference type="ARBA" id="ARBA00005879"/>
    </source>
</evidence>
<dbReference type="InterPro" id="IPR014776">
    <property type="entry name" value="4pyrrole_Mease_sub2"/>
</dbReference>
<sequence length="270" mass="28855">MISFVGAGPGDPELITIAGAKALAVADIVIWASSLVPETILDHCSASPRIYDSASMTLEDVIEVYKTEKESNIVRLHSGDPSVYGAIQEQIDICIAHGLDYKIIPGVTSLAATAARIGRELTIPKVSQSVVFTRIASRTSASMPEREKLSSYAKIGGSIGIFLSIADPQGMQEALLCEDSAFTIETPVVIAIRVSWPDEKIIETTLGNLASSLRATGAKRTVLVLVGEALGGQAERSHLYRPDFAHVFRKRSLPGTTIGRRAKKSTSAHL</sequence>
<dbReference type="InterPro" id="IPR014777">
    <property type="entry name" value="4pyrrole_Mease_sub1"/>
</dbReference>
<dbReference type="Gene3D" id="3.30.950.10">
    <property type="entry name" value="Methyltransferase, Cobalt-precorrin-4 Transmethylase, Domain 2"/>
    <property type="match status" value="1"/>
</dbReference>
<evidence type="ECO:0000259" key="6">
    <source>
        <dbReference type="Pfam" id="PF00590"/>
    </source>
</evidence>
<comment type="similarity">
    <text evidence="1">Belongs to the precorrin methyltransferase family.</text>
</comment>
<evidence type="ECO:0000313" key="7">
    <source>
        <dbReference type="EMBL" id="KJF18106.1"/>
    </source>
</evidence>
<dbReference type="InterPro" id="IPR006362">
    <property type="entry name" value="Cbl_synth_CobM/CibF"/>
</dbReference>
<dbReference type="PATRIC" id="fig|1280514.3.peg.1326"/>
<evidence type="ECO:0000256" key="5">
    <source>
        <dbReference type="ARBA" id="ARBA00022691"/>
    </source>
</evidence>
<keyword evidence="3 7" id="KW-0489">Methyltransferase</keyword>
<dbReference type="EC" id="2.1.1.271" evidence="7"/>
<dbReference type="SUPFAM" id="SSF53790">
    <property type="entry name" value="Tetrapyrrole methylase"/>
    <property type="match status" value="1"/>
</dbReference>
<protein>
    <submittedName>
        <fullName evidence="7">Cobalt-precorrin-4 C(11)-methyltransferase</fullName>
        <ecNumber evidence="7">2.1.1.271</ecNumber>
    </submittedName>
</protein>
<dbReference type="Pfam" id="PF00590">
    <property type="entry name" value="TP_methylase"/>
    <property type="match status" value="1"/>
</dbReference>
<feature type="domain" description="Tetrapyrrole methylase" evidence="6">
    <location>
        <begin position="1"/>
        <end position="209"/>
    </location>
</feature>
<dbReference type="InterPro" id="IPR050161">
    <property type="entry name" value="Siro_Cobalamin_biosynth"/>
</dbReference>
<keyword evidence="4 7" id="KW-0808">Transferase</keyword>
<name>A0A0D8HLX6_9ACTN</name>
<dbReference type="STRING" id="1280514.AXFE_10070"/>
<dbReference type="Proteomes" id="UP000032360">
    <property type="component" value="Unassembled WGS sequence"/>
</dbReference>
<dbReference type="InterPro" id="IPR035996">
    <property type="entry name" value="4pyrrol_Methylase_sf"/>
</dbReference>
<dbReference type="RefSeq" id="WP_052604763.1">
    <property type="nucleotide sequence ID" value="NZ_JXYS01000025.1"/>
</dbReference>
<dbReference type="Gene3D" id="3.40.1010.10">
    <property type="entry name" value="Cobalt-precorrin-4 Transmethylase, Domain 1"/>
    <property type="match status" value="1"/>
</dbReference>
<evidence type="ECO:0000313" key="8">
    <source>
        <dbReference type="Proteomes" id="UP000032360"/>
    </source>
</evidence>
<comment type="caution">
    <text evidence="7">The sequence shown here is derived from an EMBL/GenBank/DDBJ whole genome shotgun (WGS) entry which is preliminary data.</text>
</comment>
<dbReference type="GO" id="GO:0046026">
    <property type="term" value="F:precorrin-4 C11-methyltransferase activity"/>
    <property type="evidence" value="ECO:0007669"/>
    <property type="project" value="InterPro"/>
</dbReference>